<reference evidence="2" key="1">
    <citation type="submission" date="2016-10" db="EMBL/GenBank/DDBJ databases">
        <authorList>
            <person name="Varghese N."/>
            <person name="Submissions S."/>
        </authorList>
    </citation>
    <scope>NUCLEOTIDE SEQUENCE [LARGE SCALE GENOMIC DNA]</scope>
    <source>
        <strain evidence="2">CGMCC 1.10658</strain>
    </source>
</reference>
<dbReference type="Proteomes" id="UP000199305">
    <property type="component" value="Unassembled WGS sequence"/>
</dbReference>
<sequence>MKKIVVDPSGSELPTIKVVPRQGKARKWEMFDDEGTLEGIDADFRSKCRVRDGGGLLKLQFQLAEEGWEWSDIARGVNRIPGIEFCSGSAGKPGRPVEEKYLSEFISYVDAKDPSILTVILGPKYAGNKRYYDFCWVAKLHGSEHKSMDPPIVIDPPEPN</sequence>
<accession>A0A1G8XYU8</accession>
<dbReference type="RefSeq" id="WP_091510228.1">
    <property type="nucleotide sequence ID" value="NZ_FNFH01000002.1"/>
</dbReference>
<evidence type="ECO:0000313" key="2">
    <source>
        <dbReference type="Proteomes" id="UP000199305"/>
    </source>
</evidence>
<protein>
    <submittedName>
        <fullName evidence="1">Uncharacterized protein</fullName>
    </submittedName>
</protein>
<dbReference type="EMBL" id="FNFH01000002">
    <property type="protein sequence ID" value="SDJ95055.1"/>
    <property type="molecule type" value="Genomic_DNA"/>
</dbReference>
<proteinExistence type="predicted"/>
<dbReference type="AlphaFoldDB" id="A0A1G8XYU8"/>
<name>A0A1G8XYU8_9GAMM</name>
<keyword evidence="2" id="KW-1185">Reference proteome</keyword>
<evidence type="ECO:0000313" key="1">
    <source>
        <dbReference type="EMBL" id="SDJ95055.1"/>
    </source>
</evidence>
<organism evidence="1 2">
    <name type="scientific">Microbulbifer yueqingensis</name>
    <dbReference type="NCBI Taxonomy" id="658219"/>
    <lineage>
        <taxon>Bacteria</taxon>
        <taxon>Pseudomonadati</taxon>
        <taxon>Pseudomonadota</taxon>
        <taxon>Gammaproteobacteria</taxon>
        <taxon>Cellvibrionales</taxon>
        <taxon>Microbulbiferaceae</taxon>
        <taxon>Microbulbifer</taxon>
    </lineage>
</organism>
<gene>
    <name evidence="1" type="ORF">SAMN05216212_1271</name>
</gene>